<dbReference type="InterPro" id="IPR007044">
    <property type="entry name" value="Cyclodeamin/CycHdrlase"/>
</dbReference>
<proteinExistence type="predicted"/>
<evidence type="ECO:0000313" key="3">
    <source>
        <dbReference type="Proteomes" id="UP000602260"/>
    </source>
</evidence>
<dbReference type="InterPro" id="IPR036178">
    <property type="entry name" value="Formintransfe-cycloase-like_sf"/>
</dbReference>
<protein>
    <submittedName>
        <fullName evidence="2">Cyclodeaminase/cyclohydrolase family protein</fullName>
    </submittedName>
</protein>
<dbReference type="Gene3D" id="1.20.120.680">
    <property type="entry name" value="Formiminotetrahydrofolate cyclodeaminase monomer, up-and-down helical bundle"/>
    <property type="match status" value="1"/>
</dbReference>
<dbReference type="AlphaFoldDB" id="A0A8J6IY85"/>
<dbReference type="SUPFAM" id="SSF101262">
    <property type="entry name" value="Methenyltetrahydrofolate cyclohydrolase-like"/>
    <property type="match status" value="1"/>
</dbReference>
<comment type="caution">
    <text evidence="2">The sequence shown here is derived from an EMBL/GenBank/DDBJ whole genome shotgun (WGS) entry which is preliminary data.</text>
</comment>
<dbReference type="EMBL" id="JACOPN010000005">
    <property type="protein sequence ID" value="MBC5717370.1"/>
    <property type="molecule type" value="Genomic_DNA"/>
</dbReference>
<dbReference type="GO" id="GO:0003824">
    <property type="term" value="F:catalytic activity"/>
    <property type="evidence" value="ECO:0007669"/>
    <property type="project" value="InterPro"/>
</dbReference>
<name>A0A8J6IY85_9FIRM</name>
<dbReference type="Pfam" id="PF04961">
    <property type="entry name" value="FTCD_C"/>
    <property type="match status" value="1"/>
</dbReference>
<organism evidence="2 3">
    <name type="scientific">Flintibacter faecis</name>
    <dbReference type="NCBI Taxonomy" id="2763047"/>
    <lineage>
        <taxon>Bacteria</taxon>
        <taxon>Bacillati</taxon>
        <taxon>Bacillota</taxon>
        <taxon>Clostridia</taxon>
        <taxon>Eubacteriales</taxon>
        <taxon>Flintibacter</taxon>
    </lineage>
</organism>
<dbReference type="Proteomes" id="UP000602260">
    <property type="component" value="Unassembled WGS sequence"/>
</dbReference>
<evidence type="ECO:0000313" key="2">
    <source>
        <dbReference type="EMBL" id="MBC5717370.1"/>
    </source>
</evidence>
<evidence type="ECO:0000259" key="1">
    <source>
        <dbReference type="Pfam" id="PF04961"/>
    </source>
</evidence>
<accession>A0A8J6IY85</accession>
<keyword evidence="3" id="KW-1185">Reference proteome</keyword>
<gene>
    <name evidence="2" type="ORF">H8S55_08565</name>
</gene>
<dbReference type="RefSeq" id="WP_147563451.1">
    <property type="nucleotide sequence ID" value="NZ_JACOPN010000005.1"/>
</dbReference>
<reference evidence="2" key="1">
    <citation type="submission" date="2020-08" db="EMBL/GenBank/DDBJ databases">
        <title>Genome public.</title>
        <authorList>
            <person name="Liu C."/>
            <person name="Sun Q."/>
        </authorList>
    </citation>
    <scope>NUCLEOTIDE SEQUENCE</scope>
    <source>
        <strain evidence="2">BX5</strain>
    </source>
</reference>
<sequence length="212" mass="22355">MKKLAELTTAEFVDLLASDAPAPGGGSAAALEGALGAALSAMVCGLTTVGKSKEKYADYQEFVIESQKKLTELKVAFVDVMDRDTEAFNVVSAAFGMPKATDEEKAARSAAIQKGLEGCTATPFEMMELSCKALEMTHELLGKTNDSAASDLGVAALSLRAGIQGAWLNVLINIGSLKNKDLAADYKKKGEEMLAKALPLADKIYENVLAQM</sequence>
<feature type="domain" description="Cyclodeaminase/cyclohydrolase" evidence="1">
    <location>
        <begin position="9"/>
        <end position="189"/>
    </location>
</feature>